<evidence type="ECO:0000256" key="4">
    <source>
        <dbReference type="SAM" id="MobiDB-lite"/>
    </source>
</evidence>
<dbReference type="AlphaFoldDB" id="A0A437RSW9"/>
<comment type="similarity">
    <text evidence="3">Belongs to the cyclophilin-type PPIase family.</text>
</comment>
<keyword evidence="7" id="KW-1185">Reference proteome</keyword>
<evidence type="ECO:0000256" key="3">
    <source>
        <dbReference type="RuleBase" id="RU363019"/>
    </source>
</evidence>
<evidence type="ECO:0000313" key="6">
    <source>
        <dbReference type="EMBL" id="RVU49850.1"/>
    </source>
</evidence>
<dbReference type="PROSITE" id="PS50072">
    <property type="entry name" value="CSA_PPIASE_2"/>
    <property type="match status" value="1"/>
</dbReference>
<dbReference type="PANTHER" id="PTHR43246">
    <property type="entry name" value="PEPTIDYL-PROLYL CIS-TRANS ISOMERASE CYP38, CHLOROPLASTIC"/>
    <property type="match status" value="1"/>
</dbReference>
<comment type="catalytic activity">
    <reaction evidence="3">
        <text>[protein]-peptidylproline (omega=180) = [protein]-peptidylproline (omega=0)</text>
        <dbReference type="Rhea" id="RHEA:16237"/>
        <dbReference type="Rhea" id="RHEA-COMP:10747"/>
        <dbReference type="Rhea" id="RHEA-COMP:10748"/>
        <dbReference type="ChEBI" id="CHEBI:83833"/>
        <dbReference type="ChEBI" id="CHEBI:83834"/>
        <dbReference type="EC" id="5.2.1.8"/>
    </reaction>
</comment>
<feature type="region of interest" description="Disordered" evidence="4">
    <location>
        <begin position="1"/>
        <end position="32"/>
    </location>
</feature>
<dbReference type="GO" id="GO:0003755">
    <property type="term" value="F:peptidyl-prolyl cis-trans isomerase activity"/>
    <property type="evidence" value="ECO:0007669"/>
    <property type="project" value="UniProtKB-UniRule"/>
</dbReference>
<comment type="function">
    <text evidence="3">PPIases accelerate the folding of proteins. It catalyzes the cis-trans isomerization of proline imidic peptide bonds in oligopeptides.</text>
</comment>
<feature type="domain" description="PPIase cyclophilin-type" evidence="5">
    <location>
        <begin position="47"/>
        <end position="222"/>
    </location>
</feature>
<dbReference type="EC" id="5.2.1.8" evidence="3"/>
<dbReference type="Gene3D" id="2.40.100.10">
    <property type="entry name" value="Cyclophilin-like"/>
    <property type="match status" value="1"/>
</dbReference>
<keyword evidence="1 3" id="KW-0697">Rotamase</keyword>
<keyword evidence="2 3" id="KW-0413">Isomerase</keyword>
<dbReference type="Proteomes" id="UP000285575">
    <property type="component" value="Unassembled WGS sequence"/>
</dbReference>
<gene>
    <name evidence="6" type="ORF">EOE66_00925</name>
</gene>
<dbReference type="PRINTS" id="PR00153">
    <property type="entry name" value="CSAPPISMRASE"/>
</dbReference>
<protein>
    <recommendedName>
        <fullName evidence="3">Peptidyl-prolyl cis-trans isomerase</fullName>
        <shortName evidence="3">PPIase</shortName>
        <ecNumber evidence="3">5.2.1.8</ecNumber>
    </recommendedName>
</protein>
<evidence type="ECO:0000256" key="1">
    <source>
        <dbReference type="ARBA" id="ARBA00023110"/>
    </source>
</evidence>
<dbReference type="Pfam" id="PF00160">
    <property type="entry name" value="Pro_isomerase"/>
    <property type="match status" value="1"/>
</dbReference>
<evidence type="ECO:0000313" key="7">
    <source>
        <dbReference type="Proteomes" id="UP000285575"/>
    </source>
</evidence>
<comment type="caution">
    <text evidence="6">The sequence shown here is derived from an EMBL/GenBank/DDBJ whole genome shotgun (WGS) entry which is preliminary data.</text>
</comment>
<dbReference type="EMBL" id="SACR01000001">
    <property type="protein sequence ID" value="RVU49850.1"/>
    <property type="molecule type" value="Genomic_DNA"/>
</dbReference>
<dbReference type="OrthoDB" id="9807797at2"/>
<dbReference type="InterPro" id="IPR029000">
    <property type="entry name" value="Cyclophilin-like_dom_sf"/>
</dbReference>
<sequence>MSSLLSSCGGGGGGAGSPAPTPAPPAAALCTPTTTNPAPAANAPQVTLTLSNGGAVSGDVVLTLDPARAPVTVANFLAYVNAGFYDGTVFHRHAPGFVLQGGGYTGPLTAGGAVPALKPTNAPIALEDNAGLSNLCLSVAMARTNAPDSATSQFFVNLTNNTFLNRTGSADNQRGYAVFGSVTSGNAVLTAAINASCTAWTALLPAGDCIPSPNITITRARQTR</sequence>
<dbReference type="SUPFAM" id="SSF50891">
    <property type="entry name" value="Cyclophilin-like"/>
    <property type="match status" value="1"/>
</dbReference>
<dbReference type="InterPro" id="IPR044665">
    <property type="entry name" value="E_coli_cyclophilin_A-like"/>
</dbReference>
<evidence type="ECO:0000256" key="2">
    <source>
        <dbReference type="ARBA" id="ARBA00023235"/>
    </source>
</evidence>
<proteinExistence type="inferred from homology"/>
<dbReference type="InterPro" id="IPR002130">
    <property type="entry name" value="Cyclophilin-type_PPIase_dom"/>
</dbReference>
<evidence type="ECO:0000259" key="5">
    <source>
        <dbReference type="PROSITE" id="PS50072"/>
    </source>
</evidence>
<name>A0A437RSW9_9BURK</name>
<reference evidence="6 7" key="1">
    <citation type="submission" date="2019-01" db="EMBL/GenBank/DDBJ databases">
        <authorList>
            <person name="Chen W.-M."/>
        </authorList>
    </citation>
    <scope>NUCLEOTIDE SEQUENCE [LARGE SCALE GENOMIC DNA]</scope>
    <source>
        <strain evidence="6 7">KYPY4</strain>
    </source>
</reference>
<organism evidence="6 7">
    <name type="scientific">Rubrivivax rivuli</name>
    <dbReference type="NCBI Taxonomy" id="1862385"/>
    <lineage>
        <taxon>Bacteria</taxon>
        <taxon>Pseudomonadati</taxon>
        <taxon>Pseudomonadota</taxon>
        <taxon>Betaproteobacteria</taxon>
        <taxon>Burkholderiales</taxon>
        <taxon>Sphaerotilaceae</taxon>
        <taxon>Rubrivivax</taxon>
    </lineage>
</organism>
<accession>A0A437RSW9</accession>